<keyword evidence="1" id="KW-0472">Membrane</keyword>
<keyword evidence="3" id="KW-1185">Reference proteome</keyword>
<protein>
    <submittedName>
        <fullName evidence="2">Uncharacterized protein</fullName>
    </submittedName>
</protein>
<evidence type="ECO:0000256" key="1">
    <source>
        <dbReference type="SAM" id="Phobius"/>
    </source>
</evidence>
<keyword evidence="1" id="KW-0812">Transmembrane</keyword>
<dbReference type="EMBL" id="QXEV01000018">
    <property type="protein sequence ID" value="RIA75488.1"/>
    <property type="molecule type" value="Genomic_DNA"/>
</dbReference>
<evidence type="ECO:0000313" key="2">
    <source>
        <dbReference type="EMBL" id="RIA75488.1"/>
    </source>
</evidence>
<evidence type="ECO:0000313" key="3">
    <source>
        <dbReference type="Proteomes" id="UP000266506"/>
    </source>
</evidence>
<keyword evidence="1" id="KW-1133">Transmembrane helix</keyword>
<dbReference type="InParanoid" id="A0A397RP84"/>
<organism evidence="2 3">
    <name type="scientific">Anaeroplasma bactoclasticum</name>
    <dbReference type="NCBI Taxonomy" id="2088"/>
    <lineage>
        <taxon>Bacteria</taxon>
        <taxon>Bacillati</taxon>
        <taxon>Mycoplasmatota</taxon>
        <taxon>Mollicutes</taxon>
        <taxon>Anaeroplasmatales</taxon>
        <taxon>Anaeroplasmataceae</taxon>
        <taxon>Anaeroplasma</taxon>
    </lineage>
</organism>
<reference evidence="2 3" key="1">
    <citation type="submission" date="2018-08" db="EMBL/GenBank/DDBJ databases">
        <title>Genomic Encyclopedia of Archaeal and Bacterial Type Strains, Phase II (KMG-II): from individual species to whole genera.</title>
        <authorList>
            <person name="Goeker M."/>
        </authorList>
    </citation>
    <scope>NUCLEOTIDE SEQUENCE [LARGE SCALE GENOMIC DNA]</scope>
    <source>
        <strain evidence="2 3">ATCC 27112</strain>
    </source>
</reference>
<dbReference type="Proteomes" id="UP000266506">
    <property type="component" value="Unassembled WGS sequence"/>
</dbReference>
<feature type="transmembrane region" description="Helical" evidence="1">
    <location>
        <begin position="112"/>
        <end position="132"/>
    </location>
</feature>
<name>A0A397RP84_9MOLU</name>
<feature type="transmembrane region" description="Helical" evidence="1">
    <location>
        <begin position="6"/>
        <end position="29"/>
    </location>
</feature>
<dbReference type="AlphaFoldDB" id="A0A397RP84"/>
<sequence>MLYLGFILGIILYALTGLAYIGYIVLFFMKKNQILERFVNAIFLLHLVVIAGLSWSVILMNQSFRVNINLGVDYSYVLIISVPVILIYEGLDILQRKKIEKSDKLYRNIVRYLLPVLTGILFFVCTIIFYFLCNDFQILSITI</sequence>
<dbReference type="RefSeq" id="WP_119016576.1">
    <property type="nucleotide sequence ID" value="NZ_QXEV01000018.1"/>
</dbReference>
<proteinExistence type="predicted"/>
<feature type="transmembrane region" description="Helical" evidence="1">
    <location>
        <begin position="74"/>
        <end position="91"/>
    </location>
</feature>
<feature type="transmembrane region" description="Helical" evidence="1">
    <location>
        <begin position="41"/>
        <end position="62"/>
    </location>
</feature>
<comment type="caution">
    <text evidence="2">The sequence shown here is derived from an EMBL/GenBank/DDBJ whole genome shotgun (WGS) entry which is preliminary data.</text>
</comment>
<gene>
    <name evidence="2" type="ORF">EI71_01453</name>
</gene>
<accession>A0A397RP84</accession>